<dbReference type="PANTHER" id="PTHR24364:SF18">
    <property type="entry name" value="LP06937P"/>
    <property type="match status" value="1"/>
</dbReference>
<keyword evidence="1" id="KW-0433">Leucine-rich repeat</keyword>
<evidence type="ECO:0000313" key="6">
    <source>
        <dbReference type="Proteomes" id="UP000677054"/>
    </source>
</evidence>
<accession>A0A7R9A1U8</accession>
<dbReference type="PANTHER" id="PTHR24364">
    <property type="entry name" value="LP06937P"/>
    <property type="match status" value="1"/>
</dbReference>
<dbReference type="InterPro" id="IPR032675">
    <property type="entry name" value="LRR_dom_sf"/>
</dbReference>
<dbReference type="SUPFAM" id="SSF52058">
    <property type="entry name" value="L domain-like"/>
    <property type="match status" value="1"/>
</dbReference>
<gene>
    <name evidence="5" type="ORF">DSTB1V02_LOCUS142</name>
</gene>
<evidence type="ECO:0000256" key="3">
    <source>
        <dbReference type="ARBA" id="ARBA00022737"/>
    </source>
</evidence>
<keyword evidence="2" id="KW-0732">Signal</keyword>
<evidence type="ECO:0000256" key="2">
    <source>
        <dbReference type="ARBA" id="ARBA00022729"/>
    </source>
</evidence>
<keyword evidence="3" id="KW-0677">Repeat</keyword>
<organism evidence="5">
    <name type="scientific">Darwinula stevensoni</name>
    <dbReference type="NCBI Taxonomy" id="69355"/>
    <lineage>
        <taxon>Eukaryota</taxon>
        <taxon>Metazoa</taxon>
        <taxon>Ecdysozoa</taxon>
        <taxon>Arthropoda</taxon>
        <taxon>Crustacea</taxon>
        <taxon>Oligostraca</taxon>
        <taxon>Ostracoda</taxon>
        <taxon>Podocopa</taxon>
        <taxon>Podocopida</taxon>
        <taxon>Darwinulocopina</taxon>
        <taxon>Darwinuloidea</taxon>
        <taxon>Darwinulidae</taxon>
        <taxon>Darwinula</taxon>
    </lineage>
</organism>
<dbReference type="AlphaFoldDB" id="A0A7R9A1U8"/>
<reference evidence="5" key="1">
    <citation type="submission" date="2020-11" db="EMBL/GenBank/DDBJ databases">
        <authorList>
            <person name="Tran Van P."/>
        </authorList>
    </citation>
    <scope>NUCLEOTIDE SEQUENCE</scope>
</reference>
<keyword evidence="6" id="KW-1185">Reference proteome</keyword>
<evidence type="ECO:0000256" key="1">
    <source>
        <dbReference type="ARBA" id="ARBA00022614"/>
    </source>
</evidence>
<dbReference type="InterPro" id="IPR052286">
    <property type="entry name" value="Wnt_signaling_inhibitor"/>
</dbReference>
<evidence type="ECO:0000313" key="5">
    <source>
        <dbReference type="EMBL" id="CAD7240105.1"/>
    </source>
</evidence>
<dbReference type="GO" id="GO:0016020">
    <property type="term" value="C:membrane"/>
    <property type="evidence" value="ECO:0007669"/>
    <property type="project" value="TreeGrafter"/>
</dbReference>
<dbReference type="EMBL" id="LR899525">
    <property type="protein sequence ID" value="CAD7240105.1"/>
    <property type="molecule type" value="Genomic_DNA"/>
</dbReference>
<evidence type="ECO:0000256" key="4">
    <source>
        <dbReference type="SAM" id="MobiDB-lite"/>
    </source>
</evidence>
<name>A0A7R9A1U8_9CRUS</name>
<proteinExistence type="predicted"/>
<dbReference type="Gene3D" id="3.80.10.10">
    <property type="entry name" value="Ribonuclease Inhibitor"/>
    <property type="match status" value="1"/>
</dbReference>
<dbReference type="EMBL" id="CAJPEV010000008">
    <property type="protein sequence ID" value="CAG0878619.1"/>
    <property type="molecule type" value="Genomic_DNA"/>
</dbReference>
<sequence length="445" mass="49497">MHSSRAIDIEIDSLLGDTTTGLFLKFDVVVFQIHSTEDDFQPPFLSPNQVMTRASVPGSAKSRTRLRRVAQRRVAPADQCPQGVDRLLALQTAESELGDGQGGSVGDRSLVRFPSGRFRIAVARSGGVHAVVGNNRNTKQDAKELSFSFLTFTSSSDPRWEKARPPWRRNEHRDPHPKITPGAFRIESYSSVLIVHIAVKMQLASFFLSLSCIFLVFQETAGQDVCPHPEDISPCTCSGDPYWTHVRCSLATSIDEIISAFNNVVWPSTTYRSFDLYDNKEIRELPEGVFGKNPVSEVQPGSFNNLRHLQYFNCSSCSLGPTLTAGFFAFNSTFIYQIDLYNNSISMLEPQAISGFGPRADINLYDNKINELTEEAFRPMMEILTGGDGIIDLSGNPVECGCSIAWWVRNPEFNSTLRGQCTDGTDFHDLHPDDFLDCMENGHSS</sequence>
<feature type="region of interest" description="Disordered" evidence="4">
    <location>
        <begin position="160"/>
        <end position="179"/>
    </location>
</feature>
<dbReference type="Proteomes" id="UP000677054">
    <property type="component" value="Unassembled WGS sequence"/>
</dbReference>
<feature type="compositionally biased region" description="Basic and acidic residues" evidence="4">
    <location>
        <begin position="160"/>
        <end position="177"/>
    </location>
</feature>
<dbReference type="OrthoDB" id="10053879at2759"/>
<protein>
    <submittedName>
        <fullName evidence="5">Uncharacterized protein</fullName>
    </submittedName>
</protein>